<evidence type="ECO:0000313" key="1">
    <source>
        <dbReference type="EMBL" id="WTW59485.1"/>
    </source>
</evidence>
<name>A0AAU2UWE0_9ACTN</name>
<proteinExistence type="predicted"/>
<organism evidence="1">
    <name type="scientific">Streptomyces sp. NBC_00003</name>
    <dbReference type="NCBI Taxonomy" id="2903608"/>
    <lineage>
        <taxon>Bacteria</taxon>
        <taxon>Bacillati</taxon>
        <taxon>Actinomycetota</taxon>
        <taxon>Actinomycetes</taxon>
        <taxon>Kitasatosporales</taxon>
        <taxon>Streptomycetaceae</taxon>
        <taxon>Streptomyces</taxon>
    </lineage>
</organism>
<gene>
    <name evidence="1" type="ORF">OG549_01820</name>
</gene>
<sequence length="51" mass="5567">MANRIAESAIGVVPRHTRARLTVAAATVQEDRTGRCLPARLKDVHPEESSE</sequence>
<evidence type="ECO:0008006" key="2">
    <source>
        <dbReference type="Google" id="ProtNLM"/>
    </source>
</evidence>
<protein>
    <recommendedName>
        <fullName evidence="2">Transposase</fullName>
    </recommendedName>
</protein>
<reference evidence="1" key="1">
    <citation type="submission" date="2022-10" db="EMBL/GenBank/DDBJ databases">
        <title>The complete genomes of actinobacterial strains from the NBC collection.</title>
        <authorList>
            <person name="Joergensen T.S."/>
            <person name="Alvarez Arevalo M."/>
            <person name="Sterndorff E.B."/>
            <person name="Faurdal D."/>
            <person name="Vuksanovic O."/>
            <person name="Mourched A.-S."/>
            <person name="Charusanti P."/>
            <person name="Shaw S."/>
            <person name="Blin K."/>
            <person name="Weber T."/>
        </authorList>
    </citation>
    <scope>NUCLEOTIDE SEQUENCE</scope>
    <source>
        <strain evidence="1">NBC_00003</strain>
    </source>
</reference>
<dbReference type="EMBL" id="CP108318">
    <property type="protein sequence ID" value="WTW59485.1"/>
    <property type="molecule type" value="Genomic_DNA"/>
</dbReference>
<dbReference type="AlphaFoldDB" id="A0AAU2UWE0"/>
<accession>A0AAU2UWE0</accession>